<dbReference type="PANTHER" id="PTHR45947:SF3">
    <property type="entry name" value="SULFOQUINOVOSYL TRANSFERASE SQD2"/>
    <property type="match status" value="1"/>
</dbReference>
<dbReference type="PANTHER" id="PTHR45947">
    <property type="entry name" value="SULFOQUINOVOSYL TRANSFERASE SQD2"/>
    <property type="match status" value="1"/>
</dbReference>
<evidence type="ECO:0000259" key="1">
    <source>
        <dbReference type="Pfam" id="PF00534"/>
    </source>
</evidence>
<dbReference type="InterPro" id="IPR050194">
    <property type="entry name" value="Glycosyltransferase_grp1"/>
</dbReference>
<dbReference type="InterPro" id="IPR001296">
    <property type="entry name" value="Glyco_trans_1"/>
</dbReference>
<evidence type="ECO:0000313" key="4">
    <source>
        <dbReference type="Proteomes" id="UP001589738"/>
    </source>
</evidence>
<dbReference type="EMBL" id="JBHLUU010000076">
    <property type="protein sequence ID" value="MFC0475988.1"/>
    <property type="molecule type" value="Genomic_DNA"/>
</dbReference>
<gene>
    <name evidence="3" type="ORF">ACFFHF_12135</name>
</gene>
<comment type="caution">
    <text evidence="3">The sequence shown here is derived from an EMBL/GenBank/DDBJ whole genome shotgun (WGS) entry which is preliminary data.</text>
</comment>
<keyword evidence="4" id="KW-1185">Reference proteome</keyword>
<protein>
    <submittedName>
        <fullName evidence="3">Glycosyltransferase family 1 protein</fullName>
    </submittedName>
</protein>
<dbReference type="Gene3D" id="3.40.50.2000">
    <property type="entry name" value="Glycogen Phosphorylase B"/>
    <property type="match status" value="2"/>
</dbReference>
<organism evidence="3 4">
    <name type="scientific">Robertmurraya beringensis</name>
    <dbReference type="NCBI Taxonomy" id="641660"/>
    <lineage>
        <taxon>Bacteria</taxon>
        <taxon>Bacillati</taxon>
        <taxon>Bacillota</taxon>
        <taxon>Bacilli</taxon>
        <taxon>Bacillales</taxon>
        <taxon>Bacillaceae</taxon>
        <taxon>Robertmurraya</taxon>
    </lineage>
</organism>
<proteinExistence type="predicted"/>
<accession>A0ABV6KRN6</accession>
<name>A0ABV6KRN6_9BACI</name>
<reference evidence="3 4" key="1">
    <citation type="submission" date="2024-09" db="EMBL/GenBank/DDBJ databases">
        <authorList>
            <person name="Sun Q."/>
            <person name="Mori K."/>
        </authorList>
    </citation>
    <scope>NUCLEOTIDE SEQUENCE [LARGE SCALE GENOMIC DNA]</scope>
    <source>
        <strain evidence="3 4">CGMCC 1.9126</strain>
    </source>
</reference>
<sequence>MGNPLRVLHVVVNMNRGGAETLIMNLYRNIDRKKVQFDFLTCKPGVFDMEIKKMGGRVYCIPYISDVGHFQYVKGLDDFFLEHKEYDIVHSHLDKMSGLVLRSAKKAGVRVRIAHSHSTNSEGGVFSRTYKWYFGKLVVKNSTHNFACSKKAAKWLFDSNKVRYIKNGIELEKFIVSSNLRNQVKQELKINQDTFVLGHVGRFSKVKNHSFIIDVFQTYNKINRNSVLVLIGDGPLKPHIKEKVRRLNLETKVLFLGVRSDINNLLQSFDTFIFPSYYEGLGISVIEAQGAGVKCLVSNQVPPEVDLGIELVDFLPLEDINKWVQKLQFNEIKEIPKMELKKAITNQGYDITTTAKEIEALYITFTG</sequence>
<dbReference type="Pfam" id="PF13439">
    <property type="entry name" value="Glyco_transf_4"/>
    <property type="match status" value="1"/>
</dbReference>
<dbReference type="RefSeq" id="WP_377058246.1">
    <property type="nucleotide sequence ID" value="NZ_JBHLUU010000076.1"/>
</dbReference>
<dbReference type="Pfam" id="PF00534">
    <property type="entry name" value="Glycos_transf_1"/>
    <property type="match status" value="1"/>
</dbReference>
<evidence type="ECO:0000259" key="2">
    <source>
        <dbReference type="Pfam" id="PF13439"/>
    </source>
</evidence>
<feature type="domain" description="Glycosyl transferase family 1" evidence="1">
    <location>
        <begin position="183"/>
        <end position="303"/>
    </location>
</feature>
<evidence type="ECO:0000313" key="3">
    <source>
        <dbReference type="EMBL" id="MFC0475988.1"/>
    </source>
</evidence>
<dbReference type="CDD" id="cd03812">
    <property type="entry name" value="GT4_CapH-like"/>
    <property type="match status" value="1"/>
</dbReference>
<feature type="domain" description="Glycosyltransferase subfamily 4-like N-terminal" evidence="2">
    <location>
        <begin position="17"/>
        <end position="172"/>
    </location>
</feature>
<dbReference type="InterPro" id="IPR028098">
    <property type="entry name" value="Glyco_trans_4-like_N"/>
</dbReference>
<dbReference type="Proteomes" id="UP001589738">
    <property type="component" value="Unassembled WGS sequence"/>
</dbReference>
<dbReference type="SUPFAM" id="SSF53756">
    <property type="entry name" value="UDP-Glycosyltransferase/glycogen phosphorylase"/>
    <property type="match status" value="1"/>
</dbReference>